<sequence>MAATTSASVFELASHALSSAGKGILAVLEEFGRARAAKALYTELAAMSDEELDALGLVRSDISRTVYNKVYDLR</sequence>
<feature type="domain" description="YjiS-like" evidence="1">
    <location>
        <begin position="31"/>
        <end position="62"/>
    </location>
</feature>
<dbReference type="Pfam" id="PF06568">
    <property type="entry name" value="YjiS-like"/>
    <property type="match status" value="1"/>
</dbReference>
<dbReference type="Proteomes" id="UP000598467">
    <property type="component" value="Unassembled WGS sequence"/>
</dbReference>
<dbReference type="AlphaFoldDB" id="A0A926NSG1"/>
<dbReference type="InterPro" id="IPR009506">
    <property type="entry name" value="YjiS-like"/>
</dbReference>
<name>A0A926NSG1_9HYPH</name>
<reference evidence="2" key="1">
    <citation type="submission" date="2020-05" db="EMBL/GenBank/DDBJ databases">
        <title>Identification of trans-AT polyketide cluster in two marine bacteria, producers of a novel glutaramide-containing polyketide sesbanimide D and analogs.</title>
        <authorList>
            <person name="Kacar D."/>
            <person name="Rodriguez P."/>
            <person name="Canedo L."/>
            <person name="Gonzalez E."/>
            <person name="Galan B."/>
            <person name="De La Calle F."/>
            <person name="Garcia J.L."/>
        </authorList>
    </citation>
    <scope>NUCLEOTIDE SEQUENCE</scope>
    <source>
        <strain evidence="2">PHM038</strain>
    </source>
</reference>
<organism evidence="2 3">
    <name type="scientific">Roseibium aggregatum</name>
    <dbReference type="NCBI Taxonomy" id="187304"/>
    <lineage>
        <taxon>Bacteria</taxon>
        <taxon>Pseudomonadati</taxon>
        <taxon>Pseudomonadota</taxon>
        <taxon>Alphaproteobacteria</taxon>
        <taxon>Hyphomicrobiales</taxon>
        <taxon>Stappiaceae</taxon>
        <taxon>Roseibium</taxon>
    </lineage>
</organism>
<proteinExistence type="predicted"/>
<dbReference type="RefSeq" id="WP_190291230.1">
    <property type="nucleotide sequence ID" value="NZ_JABFCZ010000009.1"/>
</dbReference>
<evidence type="ECO:0000313" key="2">
    <source>
        <dbReference type="EMBL" id="MBD1546567.1"/>
    </source>
</evidence>
<protein>
    <submittedName>
        <fullName evidence="2">DUF1127 domain-containing protein</fullName>
    </submittedName>
</protein>
<accession>A0A926NSG1</accession>
<comment type="caution">
    <text evidence="2">The sequence shown here is derived from an EMBL/GenBank/DDBJ whole genome shotgun (WGS) entry which is preliminary data.</text>
</comment>
<evidence type="ECO:0000259" key="1">
    <source>
        <dbReference type="Pfam" id="PF06568"/>
    </source>
</evidence>
<dbReference type="EMBL" id="JABFCZ010000009">
    <property type="protein sequence ID" value="MBD1546567.1"/>
    <property type="molecule type" value="Genomic_DNA"/>
</dbReference>
<evidence type="ECO:0000313" key="3">
    <source>
        <dbReference type="Proteomes" id="UP000598467"/>
    </source>
</evidence>
<gene>
    <name evidence="2" type="ORF">HK439_09855</name>
</gene>